<dbReference type="PANTHER" id="PTHR19303:SF74">
    <property type="entry name" value="POGO TRANSPOSABLE ELEMENT WITH KRAB DOMAIN"/>
    <property type="match status" value="1"/>
</dbReference>
<dbReference type="Gene3D" id="1.10.10.60">
    <property type="entry name" value="Homeodomain-like"/>
    <property type="match status" value="1"/>
</dbReference>
<dbReference type="Gene3D" id="3.30.420.10">
    <property type="entry name" value="Ribonuclease H-like superfamily/Ribonuclease H"/>
    <property type="match status" value="1"/>
</dbReference>
<dbReference type="Pfam" id="PF03184">
    <property type="entry name" value="DDE_1"/>
    <property type="match status" value="1"/>
</dbReference>
<evidence type="ECO:0000313" key="8">
    <source>
        <dbReference type="Proteomes" id="UP000504635"/>
    </source>
</evidence>
<dbReference type="Pfam" id="PF03221">
    <property type="entry name" value="HTH_Tnp_Tc5"/>
    <property type="match status" value="1"/>
</dbReference>
<evidence type="ECO:0000313" key="9">
    <source>
        <dbReference type="RefSeq" id="XP_030758016.1"/>
    </source>
</evidence>
<evidence type="ECO:0000259" key="7">
    <source>
        <dbReference type="Pfam" id="PF05225"/>
    </source>
</evidence>
<dbReference type="InParanoid" id="A0A6J2Y403"/>
<keyword evidence="3" id="KW-0539">Nucleus</keyword>
<dbReference type="RefSeq" id="XP_030758016.1">
    <property type="nucleotide sequence ID" value="XM_030902156.1"/>
</dbReference>
<dbReference type="OrthoDB" id="7489787at2759"/>
<name>A0A6J2Y403_SITOR</name>
<feature type="compositionally biased region" description="Basic residues" evidence="4">
    <location>
        <begin position="499"/>
        <end position="513"/>
    </location>
</feature>
<dbReference type="SUPFAM" id="SSF46689">
    <property type="entry name" value="Homeodomain-like"/>
    <property type="match status" value="1"/>
</dbReference>
<dbReference type="AlphaFoldDB" id="A0A6J2Y403"/>
<keyword evidence="8" id="KW-1185">Reference proteome</keyword>
<dbReference type="KEGG" id="soy:115883747"/>
<organism evidence="8 9">
    <name type="scientific">Sitophilus oryzae</name>
    <name type="common">Rice weevil</name>
    <name type="synonym">Curculio oryzae</name>
    <dbReference type="NCBI Taxonomy" id="7048"/>
    <lineage>
        <taxon>Eukaryota</taxon>
        <taxon>Metazoa</taxon>
        <taxon>Ecdysozoa</taxon>
        <taxon>Arthropoda</taxon>
        <taxon>Hexapoda</taxon>
        <taxon>Insecta</taxon>
        <taxon>Pterygota</taxon>
        <taxon>Neoptera</taxon>
        <taxon>Endopterygota</taxon>
        <taxon>Coleoptera</taxon>
        <taxon>Polyphaga</taxon>
        <taxon>Cucujiformia</taxon>
        <taxon>Curculionidae</taxon>
        <taxon>Dryophthorinae</taxon>
        <taxon>Sitophilus</taxon>
    </lineage>
</organism>
<accession>A0A6J2Y403</accession>
<keyword evidence="2" id="KW-0238">DNA-binding</keyword>
<feature type="domain" description="HTH psq-type" evidence="7">
    <location>
        <begin position="17"/>
        <end position="52"/>
    </location>
</feature>
<dbReference type="InterPro" id="IPR009057">
    <property type="entry name" value="Homeodomain-like_sf"/>
</dbReference>
<gene>
    <name evidence="9" type="primary">LOC115883747</name>
</gene>
<dbReference type="Pfam" id="PF05225">
    <property type="entry name" value="HTH_psq"/>
    <property type="match status" value="1"/>
</dbReference>
<protein>
    <submittedName>
        <fullName evidence="9">Uncharacterized protein LOC115883747</fullName>
    </submittedName>
</protein>
<comment type="subcellular location">
    <subcellularLocation>
        <location evidence="1">Nucleus</location>
    </subcellularLocation>
</comment>
<feature type="domain" description="DDE-1" evidence="5">
    <location>
        <begin position="221"/>
        <end position="355"/>
    </location>
</feature>
<reference evidence="9" key="1">
    <citation type="submission" date="2025-08" db="UniProtKB">
        <authorList>
            <consortium name="RefSeq"/>
        </authorList>
    </citation>
    <scope>IDENTIFICATION</scope>
    <source>
        <tissue evidence="9">Gonads</tissue>
    </source>
</reference>
<feature type="domain" description="HTH CENPB-type" evidence="6">
    <location>
        <begin position="79"/>
        <end position="144"/>
    </location>
</feature>
<evidence type="ECO:0000259" key="6">
    <source>
        <dbReference type="Pfam" id="PF03221"/>
    </source>
</evidence>
<evidence type="ECO:0000259" key="5">
    <source>
        <dbReference type="Pfam" id="PF03184"/>
    </source>
</evidence>
<proteinExistence type="predicted"/>
<evidence type="ECO:0000256" key="3">
    <source>
        <dbReference type="ARBA" id="ARBA00023242"/>
    </source>
</evidence>
<feature type="region of interest" description="Disordered" evidence="4">
    <location>
        <begin position="448"/>
        <end position="478"/>
    </location>
</feature>
<dbReference type="PANTHER" id="PTHR19303">
    <property type="entry name" value="TRANSPOSON"/>
    <property type="match status" value="1"/>
</dbReference>
<dbReference type="GO" id="GO:0003677">
    <property type="term" value="F:DNA binding"/>
    <property type="evidence" value="ECO:0007669"/>
    <property type="project" value="UniProtKB-KW"/>
</dbReference>
<dbReference type="GeneID" id="115883747"/>
<dbReference type="InterPro" id="IPR036397">
    <property type="entry name" value="RNaseH_sf"/>
</dbReference>
<dbReference type="InterPro" id="IPR004875">
    <property type="entry name" value="DDE_SF_endonuclease_dom"/>
</dbReference>
<evidence type="ECO:0000256" key="2">
    <source>
        <dbReference type="ARBA" id="ARBA00023125"/>
    </source>
</evidence>
<dbReference type="InterPro" id="IPR050863">
    <property type="entry name" value="CenT-Element_Derived"/>
</dbReference>
<feature type="region of interest" description="Disordered" evidence="4">
    <location>
        <begin position="494"/>
        <end position="513"/>
    </location>
</feature>
<dbReference type="Proteomes" id="UP000504635">
    <property type="component" value="Unplaced"/>
</dbReference>
<dbReference type="InterPro" id="IPR006600">
    <property type="entry name" value="HTH_CenpB_DNA-bd_dom"/>
</dbReference>
<dbReference type="InterPro" id="IPR007889">
    <property type="entry name" value="HTH_Psq"/>
</dbReference>
<evidence type="ECO:0000256" key="1">
    <source>
        <dbReference type="ARBA" id="ARBA00004123"/>
    </source>
</evidence>
<dbReference type="GO" id="GO:0005634">
    <property type="term" value="C:nucleus"/>
    <property type="evidence" value="ECO:0007669"/>
    <property type="project" value="UniProtKB-SubCell"/>
</dbReference>
<sequence length="643" mass="72434">MPRQPKKKVGIGKTEGETMRAALNDIKNNGLSVKAAALRYKIPRTTLRRYVNKFENVEPENIQAGLTPNYTVNRIFTLEEEFQLCKYLQVCAKLHHGLTPRNVKKLAFELATANRKRVPRSWTENKMAGKHWLTQFLRRNPLSIRSAEATSLGRAMGFNKAVVQKFFNNLKEVLEKFKFRSDKIYNVDETALTTVQETGKVIATKEQKQVGQITSAERGTLITMCGAINANGNNIPPLLIFPRKYLKDHMLKGAPNGTIGAATPSGWMTTEIFVQWLKHFILYSHPTQEFPVLLLMDNHISHISIEAIKLARENNVCLLTLPPHTSHKLQPLDRTVYGPLKSYYNSACQSWLTNNPGKRITIYDISEILGQVYNLAFSTSNCVSGFKATGIFPFNENIFIDDDFLASTVTDMPPPVPVRTETIDDAIAGTSNESATDVEIAHTFCSEDRTPPNTIISPEMLRPLPKSQITEKKHIRKKKTTQILTSTPVYNELEATSKNKSRKKSLKKAPQAKRKVNLADTESSICDNIKIKDSIDISSDSTTDDQNLDLTDSDEIDWIDEAQPSTTEDLGNIDVGSFIVVKFATKKQVKFCVGRVTAIDIKYGEYCVSFLRKRKAYTFYYPDVPDQTNIPHEDVVMHLPPPC</sequence>
<evidence type="ECO:0000256" key="4">
    <source>
        <dbReference type="SAM" id="MobiDB-lite"/>
    </source>
</evidence>